<protein>
    <submittedName>
        <fullName evidence="2">Uncharacterized protein</fullName>
    </submittedName>
</protein>
<comment type="caution">
    <text evidence="2">The sequence shown here is derived from an EMBL/GenBank/DDBJ whole genome shotgun (WGS) entry which is preliminary data.</text>
</comment>
<feature type="compositionally biased region" description="Basic and acidic residues" evidence="1">
    <location>
        <begin position="22"/>
        <end position="31"/>
    </location>
</feature>
<dbReference type="EMBL" id="CAKAEH010000294">
    <property type="protein sequence ID" value="CAG9530523.1"/>
    <property type="molecule type" value="Genomic_DNA"/>
</dbReference>
<evidence type="ECO:0000313" key="2">
    <source>
        <dbReference type="EMBL" id="CAG9530523.1"/>
    </source>
</evidence>
<sequence length="147" mass="16546">MWERATTSFWRLGKRFRNSGKGIDRKNHKNNDSSGTKKHVKNKSAEGTFLRSQPFTSSLPSATHVSYLSSILSSLWPSDGAREIEKVDMKTQRIKAVSKPKSALFDQTKSFVSSLLSAETDGSVLLKTRELCKHYMEYPEARAAGFQ</sequence>
<evidence type="ECO:0000256" key="1">
    <source>
        <dbReference type="SAM" id="MobiDB-lite"/>
    </source>
</evidence>
<dbReference type="OrthoDB" id="14252at2759"/>
<keyword evidence="3" id="KW-1185">Reference proteome</keyword>
<accession>A0A8J2LVB6</accession>
<organism evidence="2 3">
    <name type="scientific">Cercopithifilaria johnstoni</name>
    <dbReference type="NCBI Taxonomy" id="2874296"/>
    <lineage>
        <taxon>Eukaryota</taxon>
        <taxon>Metazoa</taxon>
        <taxon>Ecdysozoa</taxon>
        <taxon>Nematoda</taxon>
        <taxon>Chromadorea</taxon>
        <taxon>Rhabditida</taxon>
        <taxon>Spirurina</taxon>
        <taxon>Spiruromorpha</taxon>
        <taxon>Filarioidea</taxon>
        <taxon>Onchocercidae</taxon>
        <taxon>Cercopithifilaria</taxon>
    </lineage>
</organism>
<proteinExistence type="predicted"/>
<name>A0A8J2LVB6_9BILA</name>
<gene>
    <name evidence="2" type="ORF">CJOHNSTONI_LOCUS1013</name>
</gene>
<dbReference type="AlphaFoldDB" id="A0A8J2LVB6"/>
<dbReference type="Proteomes" id="UP000746747">
    <property type="component" value="Unassembled WGS sequence"/>
</dbReference>
<feature type="region of interest" description="Disordered" evidence="1">
    <location>
        <begin position="20"/>
        <end position="47"/>
    </location>
</feature>
<evidence type="ECO:0000313" key="3">
    <source>
        <dbReference type="Proteomes" id="UP000746747"/>
    </source>
</evidence>
<reference evidence="2" key="1">
    <citation type="submission" date="2021-09" db="EMBL/GenBank/DDBJ databases">
        <authorList>
            <consortium name="Pathogen Informatics"/>
        </authorList>
    </citation>
    <scope>NUCLEOTIDE SEQUENCE</scope>
</reference>
<feature type="non-terminal residue" evidence="2">
    <location>
        <position position="1"/>
    </location>
</feature>